<proteinExistence type="predicted"/>
<dbReference type="RefSeq" id="WP_145034202.1">
    <property type="nucleotide sequence ID" value="NZ_CP036271.1"/>
</dbReference>
<keyword evidence="3" id="KW-1185">Reference proteome</keyword>
<dbReference type="AlphaFoldDB" id="A0A517SKX4"/>
<dbReference type="KEGG" id="ccos:Pan44_48350"/>
<evidence type="ECO:0000259" key="1">
    <source>
        <dbReference type="Pfam" id="PF04324"/>
    </source>
</evidence>
<protein>
    <submittedName>
        <fullName evidence="2">BFD-like [2Fe-2S] binding domain protein</fullName>
    </submittedName>
</protein>
<dbReference type="InterPro" id="IPR041854">
    <property type="entry name" value="BFD-like_2Fe2S-bd_dom_sf"/>
</dbReference>
<accession>A0A517SKX4</accession>
<evidence type="ECO:0000313" key="3">
    <source>
        <dbReference type="Proteomes" id="UP000315700"/>
    </source>
</evidence>
<evidence type="ECO:0000313" key="2">
    <source>
        <dbReference type="EMBL" id="QDT56775.1"/>
    </source>
</evidence>
<organism evidence="2 3">
    <name type="scientific">Caulifigura coniformis</name>
    <dbReference type="NCBI Taxonomy" id="2527983"/>
    <lineage>
        <taxon>Bacteria</taxon>
        <taxon>Pseudomonadati</taxon>
        <taxon>Planctomycetota</taxon>
        <taxon>Planctomycetia</taxon>
        <taxon>Planctomycetales</taxon>
        <taxon>Planctomycetaceae</taxon>
        <taxon>Caulifigura</taxon>
    </lineage>
</organism>
<dbReference type="InterPro" id="IPR007419">
    <property type="entry name" value="BFD-like_2Fe2S-bd_dom"/>
</dbReference>
<dbReference type="Pfam" id="PF04324">
    <property type="entry name" value="Fer2_BFD"/>
    <property type="match status" value="1"/>
</dbReference>
<sequence>MTATKVLANSTICRCFGVRESQIRDAVAVYGCETVKEVSAATDAGRGCTVCHCKIRQMIADYQRERADAAATVADASESL</sequence>
<dbReference type="OrthoDB" id="291899at2"/>
<reference evidence="2 3" key="1">
    <citation type="submission" date="2019-02" db="EMBL/GenBank/DDBJ databases">
        <title>Deep-cultivation of Planctomycetes and their phenomic and genomic characterization uncovers novel biology.</title>
        <authorList>
            <person name="Wiegand S."/>
            <person name="Jogler M."/>
            <person name="Boedeker C."/>
            <person name="Pinto D."/>
            <person name="Vollmers J."/>
            <person name="Rivas-Marin E."/>
            <person name="Kohn T."/>
            <person name="Peeters S.H."/>
            <person name="Heuer A."/>
            <person name="Rast P."/>
            <person name="Oberbeckmann S."/>
            <person name="Bunk B."/>
            <person name="Jeske O."/>
            <person name="Meyerdierks A."/>
            <person name="Storesund J.E."/>
            <person name="Kallscheuer N."/>
            <person name="Luecker S."/>
            <person name="Lage O.M."/>
            <person name="Pohl T."/>
            <person name="Merkel B.J."/>
            <person name="Hornburger P."/>
            <person name="Mueller R.-W."/>
            <person name="Bruemmer F."/>
            <person name="Labrenz M."/>
            <person name="Spormann A.M."/>
            <person name="Op den Camp H."/>
            <person name="Overmann J."/>
            <person name="Amann R."/>
            <person name="Jetten M.S.M."/>
            <person name="Mascher T."/>
            <person name="Medema M.H."/>
            <person name="Devos D.P."/>
            <person name="Kaster A.-K."/>
            <person name="Ovreas L."/>
            <person name="Rohde M."/>
            <person name="Galperin M.Y."/>
            <person name="Jogler C."/>
        </authorList>
    </citation>
    <scope>NUCLEOTIDE SEQUENCE [LARGE SCALE GENOMIC DNA]</scope>
    <source>
        <strain evidence="2 3">Pan44</strain>
    </source>
</reference>
<dbReference type="InParanoid" id="A0A517SKX4"/>
<feature type="domain" description="BFD-like [2Fe-2S]-binding" evidence="1">
    <location>
        <begin position="12"/>
        <end position="60"/>
    </location>
</feature>
<dbReference type="Proteomes" id="UP000315700">
    <property type="component" value="Chromosome"/>
</dbReference>
<name>A0A517SKX4_9PLAN</name>
<dbReference type="Gene3D" id="1.10.10.1100">
    <property type="entry name" value="BFD-like [2Fe-2S]-binding domain"/>
    <property type="match status" value="1"/>
</dbReference>
<dbReference type="EMBL" id="CP036271">
    <property type="protein sequence ID" value="QDT56775.1"/>
    <property type="molecule type" value="Genomic_DNA"/>
</dbReference>
<gene>
    <name evidence="2" type="ORF">Pan44_48350</name>
</gene>